<dbReference type="EMBL" id="JANPWB010000015">
    <property type="protein sequence ID" value="KAJ1090925.1"/>
    <property type="molecule type" value="Genomic_DNA"/>
</dbReference>
<dbReference type="AlphaFoldDB" id="A0AAV7LK90"/>
<reference evidence="1" key="1">
    <citation type="journal article" date="2022" name="bioRxiv">
        <title>Sequencing and chromosome-scale assembly of the giantPleurodeles waltlgenome.</title>
        <authorList>
            <person name="Brown T."/>
            <person name="Elewa A."/>
            <person name="Iarovenko S."/>
            <person name="Subramanian E."/>
            <person name="Araus A.J."/>
            <person name="Petzold A."/>
            <person name="Susuki M."/>
            <person name="Suzuki K.-i.T."/>
            <person name="Hayashi T."/>
            <person name="Toyoda A."/>
            <person name="Oliveira C."/>
            <person name="Osipova E."/>
            <person name="Leigh N.D."/>
            <person name="Simon A."/>
            <person name="Yun M.H."/>
        </authorList>
    </citation>
    <scope>NUCLEOTIDE SEQUENCE</scope>
    <source>
        <strain evidence="1">20211129_DDA</strain>
        <tissue evidence="1">Liver</tissue>
    </source>
</reference>
<dbReference type="Proteomes" id="UP001066276">
    <property type="component" value="Chromosome 11"/>
</dbReference>
<comment type="caution">
    <text evidence="1">The sequence shown here is derived from an EMBL/GenBank/DDBJ whole genome shotgun (WGS) entry which is preliminary data.</text>
</comment>
<name>A0AAV7LK90_PLEWA</name>
<proteinExistence type="predicted"/>
<keyword evidence="2" id="KW-1185">Reference proteome</keyword>
<organism evidence="1 2">
    <name type="scientific">Pleurodeles waltl</name>
    <name type="common">Iberian ribbed newt</name>
    <dbReference type="NCBI Taxonomy" id="8319"/>
    <lineage>
        <taxon>Eukaryota</taxon>
        <taxon>Metazoa</taxon>
        <taxon>Chordata</taxon>
        <taxon>Craniata</taxon>
        <taxon>Vertebrata</taxon>
        <taxon>Euteleostomi</taxon>
        <taxon>Amphibia</taxon>
        <taxon>Batrachia</taxon>
        <taxon>Caudata</taxon>
        <taxon>Salamandroidea</taxon>
        <taxon>Salamandridae</taxon>
        <taxon>Pleurodelinae</taxon>
        <taxon>Pleurodeles</taxon>
    </lineage>
</organism>
<evidence type="ECO:0000313" key="1">
    <source>
        <dbReference type="EMBL" id="KAJ1090925.1"/>
    </source>
</evidence>
<evidence type="ECO:0000313" key="2">
    <source>
        <dbReference type="Proteomes" id="UP001066276"/>
    </source>
</evidence>
<gene>
    <name evidence="1" type="ORF">NDU88_004053</name>
</gene>
<sequence>MYHRHYQLAVHEVHAHSSLRRPICSFLTTDPLRAESERGSTAILSKHDVLFHGASARLGATSNLPDSLVLLIRLCDTLKDLQRENIL</sequence>
<accession>A0AAV7LK90</accession>
<protein>
    <submittedName>
        <fullName evidence="1">Uncharacterized protein</fullName>
    </submittedName>
</protein>